<feature type="domain" description="DRBM" evidence="5">
    <location>
        <begin position="224"/>
        <end position="296"/>
    </location>
</feature>
<dbReference type="PANTHER" id="PTHR46054">
    <property type="entry name" value="MATERNAL EFFECT PROTEIN STAUFEN"/>
    <property type="match status" value="1"/>
</dbReference>
<dbReference type="GO" id="GO:0010494">
    <property type="term" value="C:cytoplasmic stress granule"/>
    <property type="evidence" value="ECO:0007669"/>
    <property type="project" value="TreeGrafter"/>
</dbReference>
<keyword evidence="2 3" id="KW-0694">RNA-binding</keyword>
<evidence type="ECO:0000256" key="3">
    <source>
        <dbReference type="PROSITE-ProRule" id="PRU00266"/>
    </source>
</evidence>
<evidence type="ECO:0000259" key="5">
    <source>
        <dbReference type="PROSITE" id="PS50137"/>
    </source>
</evidence>
<organism evidence="6 7">
    <name type="scientific">Plectus sambesii</name>
    <dbReference type="NCBI Taxonomy" id="2011161"/>
    <lineage>
        <taxon>Eukaryota</taxon>
        <taxon>Metazoa</taxon>
        <taxon>Ecdysozoa</taxon>
        <taxon>Nematoda</taxon>
        <taxon>Chromadorea</taxon>
        <taxon>Plectida</taxon>
        <taxon>Plectina</taxon>
        <taxon>Plectoidea</taxon>
        <taxon>Plectidae</taxon>
        <taxon>Plectus</taxon>
    </lineage>
</organism>
<dbReference type="GO" id="GO:0005886">
    <property type="term" value="C:plasma membrane"/>
    <property type="evidence" value="ECO:0007669"/>
    <property type="project" value="TreeGrafter"/>
</dbReference>
<dbReference type="InterPro" id="IPR032478">
    <property type="entry name" value="Staufen_C"/>
</dbReference>
<feature type="compositionally biased region" description="Acidic residues" evidence="4">
    <location>
        <begin position="326"/>
        <end position="335"/>
    </location>
</feature>
<evidence type="ECO:0000256" key="4">
    <source>
        <dbReference type="SAM" id="MobiDB-lite"/>
    </source>
</evidence>
<dbReference type="Pfam" id="PF00035">
    <property type="entry name" value="dsrm"/>
    <property type="match status" value="1"/>
</dbReference>
<keyword evidence="6" id="KW-1185">Reference proteome</keyword>
<sequence>MRGRKVSPLQVAVNGQKCQGAGPNKKLAKRAAAEAMLDILGYNKPMPMPGKSLLKKKSLQAVETCDAIDESTADKPNISDSTSDNQSEKVETLPKQSTESDGELPDMEPQTRQRRVTFSNEISACPPPDNSMFDFSSGGGKIPGLLFVNKPKRRSKDLKKPLTQRQQQLVADMAKEFLDGQTRTNNEPEIGVFCVPSAASAAPSTLLDRQPAQTAPQSVASVSSAKEKLEYLAGLLKFSVSFTDFPKTTRDDGSGDQHFSLVTLGVSPPQVCHGGGKTESEAQETASLNALRALAERKPDRSSNRNRESFDDSESLSADDAACADGNEEFDDSSLAEEIVERKRPTEPL</sequence>
<evidence type="ECO:0000256" key="1">
    <source>
        <dbReference type="ARBA" id="ARBA00022737"/>
    </source>
</evidence>
<feature type="compositionally biased region" description="Basic and acidic residues" evidence="4">
    <location>
        <begin position="339"/>
        <end position="349"/>
    </location>
</feature>
<dbReference type="AlphaFoldDB" id="A0A914XPT0"/>
<feature type="compositionally biased region" description="Basic and acidic residues" evidence="4">
    <location>
        <begin position="294"/>
        <end position="310"/>
    </location>
</feature>
<dbReference type="Proteomes" id="UP000887566">
    <property type="component" value="Unplaced"/>
</dbReference>
<proteinExistence type="predicted"/>
<dbReference type="GO" id="GO:0098964">
    <property type="term" value="P:anterograde dendritic transport of messenger ribonucleoprotein complex"/>
    <property type="evidence" value="ECO:0007669"/>
    <property type="project" value="TreeGrafter"/>
</dbReference>
<evidence type="ECO:0000256" key="2">
    <source>
        <dbReference type="ARBA" id="ARBA00022884"/>
    </source>
</evidence>
<feature type="domain" description="DRBM" evidence="5">
    <location>
        <begin position="9"/>
        <end position="42"/>
    </location>
</feature>
<accession>A0A914XPT0</accession>
<feature type="region of interest" description="Disordered" evidence="4">
    <location>
        <begin position="294"/>
        <end position="349"/>
    </location>
</feature>
<dbReference type="SUPFAM" id="SSF54768">
    <property type="entry name" value="dsRNA-binding domain-like"/>
    <property type="match status" value="1"/>
</dbReference>
<feature type="region of interest" description="Disordered" evidence="4">
    <location>
        <begin position="67"/>
        <end position="136"/>
    </location>
</feature>
<reference evidence="7" key="1">
    <citation type="submission" date="2022-11" db="UniProtKB">
        <authorList>
            <consortium name="WormBaseParasite"/>
        </authorList>
    </citation>
    <scope>IDENTIFICATION</scope>
</reference>
<dbReference type="WBParaSite" id="PSAMB.scaffold9413size5013.g32413.t1">
    <property type="protein sequence ID" value="PSAMB.scaffold9413size5013.g32413.t1"/>
    <property type="gene ID" value="PSAMB.scaffold9413size5013.g32413"/>
</dbReference>
<protein>
    <submittedName>
        <fullName evidence="7">DRBM domain-containing protein</fullName>
    </submittedName>
</protein>
<dbReference type="GO" id="GO:0003725">
    <property type="term" value="F:double-stranded RNA binding"/>
    <property type="evidence" value="ECO:0007669"/>
    <property type="project" value="TreeGrafter"/>
</dbReference>
<dbReference type="CDD" id="cd19861">
    <property type="entry name" value="DSRM_STAU_rpt5"/>
    <property type="match status" value="1"/>
</dbReference>
<dbReference type="GO" id="GO:0035418">
    <property type="term" value="P:protein localization to synapse"/>
    <property type="evidence" value="ECO:0007669"/>
    <property type="project" value="TreeGrafter"/>
</dbReference>
<dbReference type="GO" id="GO:0003729">
    <property type="term" value="F:mRNA binding"/>
    <property type="evidence" value="ECO:0007669"/>
    <property type="project" value="TreeGrafter"/>
</dbReference>
<dbReference type="GO" id="GO:0007281">
    <property type="term" value="P:germ cell development"/>
    <property type="evidence" value="ECO:0007669"/>
    <property type="project" value="TreeGrafter"/>
</dbReference>
<dbReference type="GO" id="GO:0043025">
    <property type="term" value="C:neuronal cell body"/>
    <property type="evidence" value="ECO:0007669"/>
    <property type="project" value="TreeGrafter"/>
</dbReference>
<dbReference type="GO" id="GO:0008298">
    <property type="term" value="P:intracellular mRNA localization"/>
    <property type="evidence" value="ECO:0007669"/>
    <property type="project" value="TreeGrafter"/>
</dbReference>
<name>A0A914XPT0_9BILA</name>
<dbReference type="InterPro" id="IPR051740">
    <property type="entry name" value="DRBM-containing_protein"/>
</dbReference>
<evidence type="ECO:0000313" key="6">
    <source>
        <dbReference type="Proteomes" id="UP000887566"/>
    </source>
</evidence>
<dbReference type="InterPro" id="IPR014720">
    <property type="entry name" value="dsRBD_dom"/>
</dbReference>
<dbReference type="PROSITE" id="PS50137">
    <property type="entry name" value="DS_RBD"/>
    <property type="match status" value="2"/>
</dbReference>
<dbReference type="PANTHER" id="PTHR46054:SF3">
    <property type="entry name" value="MATERNAL EFFECT PROTEIN STAUFEN"/>
    <property type="match status" value="1"/>
</dbReference>
<feature type="compositionally biased region" description="Low complexity" evidence="4">
    <location>
        <begin position="315"/>
        <end position="325"/>
    </location>
</feature>
<keyword evidence="1" id="KW-0677">Repeat</keyword>
<dbReference type="Gene3D" id="3.30.160.20">
    <property type="match status" value="2"/>
</dbReference>
<dbReference type="Pfam" id="PF16482">
    <property type="entry name" value="Staufen_C"/>
    <property type="match status" value="1"/>
</dbReference>
<dbReference type="GO" id="GO:0032839">
    <property type="term" value="C:dendrite cytoplasm"/>
    <property type="evidence" value="ECO:0007669"/>
    <property type="project" value="GOC"/>
</dbReference>
<evidence type="ECO:0000313" key="7">
    <source>
        <dbReference type="WBParaSite" id="PSAMB.scaffold9413size5013.g32413.t1"/>
    </source>
</evidence>